<gene>
    <name evidence="1" type="ORF">CFK37_02830</name>
</gene>
<dbReference type="Proteomes" id="UP000198312">
    <property type="component" value="Chromosome"/>
</dbReference>
<dbReference type="InterPro" id="IPR012347">
    <property type="entry name" value="Ferritin-like"/>
</dbReference>
<protein>
    <submittedName>
        <fullName evidence="1">Uncharacterized protein</fullName>
    </submittedName>
</protein>
<name>A0A220TZY0_9BACI</name>
<sequence length="338" mass="38450">MDMENNEYKKIELTSSEVSSLWTAYQADTMMIRGIQYFLVNIEDEDIKETLEFALNLIEEHKNGVEEIFTKEEYPIPQGFTEEDVNLDAPRLFTDKLYLEFILSMSGYTLAAYSAALSQAERTDIIDYFSKVLVNDQILHKKVKELAKEKGIFIRSPFIPKPEQVDFVDSTHFLKGWFTNRRPLLGVEISNLVFNARRNALGQGIITGFSQVARSKEVRQYFERGREISGKHMETLSNTLKECYLSSGAILSTPEVTDSKEAPFSDKYMMFLITTLIASSIGQYGIAISVSPRHDLGVQYSRLIAEIAKYSNLGAKLMINNGWMELPPIAADRKELAE</sequence>
<dbReference type="OrthoDB" id="1675670at2"/>
<evidence type="ECO:0000313" key="2">
    <source>
        <dbReference type="Proteomes" id="UP000198312"/>
    </source>
</evidence>
<dbReference type="KEGG" id="vil:CFK37_02830"/>
<dbReference type="AlphaFoldDB" id="A0A220TZY0"/>
<organism evidence="1 2">
    <name type="scientific">Virgibacillus phasianinus</name>
    <dbReference type="NCBI Taxonomy" id="2017483"/>
    <lineage>
        <taxon>Bacteria</taxon>
        <taxon>Bacillati</taxon>
        <taxon>Bacillota</taxon>
        <taxon>Bacilli</taxon>
        <taxon>Bacillales</taxon>
        <taxon>Bacillaceae</taxon>
        <taxon>Virgibacillus</taxon>
    </lineage>
</organism>
<dbReference type="Gene3D" id="1.20.1260.10">
    <property type="match status" value="2"/>
</dbReference>
<accession>A0A220TZY0</accession>
<reference evidence="1 2" key="1">
    <citation type="submission" date="2017-07" db="EMBL/GenBank/DDBJ databases">
        <title>Virgibacillus sp. LM2416.</title>
        <authorList>
            <person name="Tak E.J."/>
            <person name="Bae J.-W."/>
        </authorList>
    </citation>
    <scope>NUCLEOTIDE SEQUENCE [LARGE SCALE GENOMIC DNA]</scope>
    <source>
        <strain evidence="1 2">LM2416</strain>
    </source>
</reference>
<evidence type="ECO:0000313" key="1">
    <source>
        <dbReference type="EMBL" id="ASK61201.1"/>
    </source>
</evidence>
<dbReference type="InterPro" id="IPR021617">
    <property type="entry name" value="DUF3231"/>
</dbReference>
<dbReference type="Pfam" id="PF11553">
    <property type="entry name" value="DUF3231"/>
    <property type="match status" value="2"/>
</dbReference>
<keyword evidence="2" id="KW-1185">Reference proteome</keyword>
<dbReference type="EMBL" id="CP022315">
    <property type="protein sequence ID" value="ASK61201.1"/>
    <property type="molecule type" value="Genomic_DNA"/>
</dbReference>
<proteinExistence type="predicted"/>